<dbReference type="EMBL" id="FLQY01000052">
    <property type="protein sequence ID" value="SBT05198.1"/>
    <property type="molecule type" value="Genomic_DNA"/>
</dbReference>
<sequence length="344" mass="36657">MEAYFVRQNRKLPAYAKGLLLLMLLLKPFPGWAQALPTVVVQPHPVDLTLPVAATVEAIAQTTLTSQVSGRVMEMRVDVGQTVRKGELLLRIDAREASEAAAGARAQFINAKANYERLKNLRQQNFISAAALDKARADFEMAQATQGQASVSLGHASVTAPISGVVAQRLIEQGETAAPGSPLLTIYGPQGLRVTASIAQYQLPQMRDVKKARVEFPELGLWVDANSVTLLPTADVATHVSQVRVGLPSGLNAVIPGMFARVHFVLGQVQRLTVPAEAVVRRGEVAAVYVQSEQGALSLRQLRLGETSAGGEIEVLAGLSSGERVVLDPLNAAIALKSAPASRK</sequence>
<dbReference type="Proteomes" id="UP000199600">
    <property type="component" value="Unassembled WGS sequence"/>
</dbReference>
<evidence type="ECO:0000256" key="2">
    <source>
        <dbReference type="SAM" id="SignalP"/>
    </source>
</evidence>
<gene>
    <name evidence="5" type="ORF">PROAA_1450016</name>
</gene>
<dbReference type="AlphaFoldDB" id="A0A1A8XMM4"/>
<evidence type="ECO:0000256" key="1">
    <source>
        <dbReference type="ARBA" id="ARBA00009477"/>
    </source>
</evidence>
<dbReference type="InterPro" id="IPR058625">
    <property type="entry name" value="MdtA-like_BSH"/>
</dbReference>
<evidence type="ECO:0000313" key="5">
    <source>
        <dbReference type="EMBL" id="SBT05198.1"/>
    </source>
</evidence>
<dbReference type="InterPro" id="IPR058792">
    <property type="entry name" value="Beta-barrel_RND_2"/>
</dbReference>
<dbReference type="InterPro" id="IPR006143">
    <property type="entry name" value="RND_pump_MFP"/>
</dbReference>
<dbReference type="GO" id="GO:0015562">
    <property type="term" value="F:efflux transmembrane transporter activity"/>
    <property type="evidence" value="ECO:0007669"/>
    <property type="project" value="TreeGrafter"/>
</dbReference>
<evidence type="ECO:0000259" key="4">
    <source>
        <dbReference type="Pfam" id="PF25954"/>
    </source>
</evidence>
<proteinExistence type="inferred from homology"/>
<dbReference type="SUPFAM" id="SSF111369">
    <property type="entry name" value="HlyD-like secretion proteins"/>
    <property type="match status" value="1"/>
</dbReference>
<dbReference type="NCBIfam" id="TIGR01730">
    <property type="entry name" value="RND_mfp"/>
    <property type="match status" value="1"/>
</dbReference>
<dbReference type="PANTHER" id="PTHR30469">
    <property type="entry name" value="MULTIDRUG RESISTANCE PROTEIN MDTA"/>
    <property type="match status" value="1"/>
</dbReference>
<comment type="similarity">
    <text evidence="1">Belongs to the membrane fusion protein (MFP) (TC 8.A.1) family.</text>
</comment>
<name>A0A1A8XMM4_9RHOO</name>
<feature type="chain" id="PRO_5008381560" evidence="2">
    <location>
        <begin position="34"/>
        <end position="344"/>
    </location>
</feature>
<dbReference type="PANTHER" id="PTHR30469:SF18">
    <property type="entry name" value="RESISTANCE-NODULATION-CELL DIVISION (RND) EFFLUX MEMBRANE FUSION PROTEIN-RELATED"/>
    <property type="match status" value="1"/>
</dbReference>
<accession>A0A1A8XMM4</accession>
<dbReference type="Gene3D" id="2.40.30.170">
    <property type="match status" value="1"/>
</dbReference>
<dbReference type="GO" id="GO:1990281">
    <property type="term" value="C:efflux pump complex"/>
    <property type="evidence" value="ECO:0007669"/>
    <property type="project" value="TreeGrafter"/>
</dbReference>
<feature type="signal peptide" evidence="2">
    <location>
        <begin position="1"/>
        <end position="33"/>
    </location>
</feature>
<reference evidence="5 6" key="1">
    <citation type="submission" date="2016-06" db="EMBL/GenBank/DDBJ databases">
        <authorList>
            <person name="Kjaerup R.B."/>
            <person name="Dalgaard T.S."/>
            <person name="Juul-Madsen H.R."/>
        </authorList>
    </citation>
    <scope>NUCLEOTIDE SEQUENCE [LARGE SCALE GENOMIC DNA]</scope>
    <source>
        <strain evidence="5">2</strain>
    </source>
</reference>
<dbReference type="Gene3D" id="2.40.50.100">
    <property type="match status" value="1"/>
</dbReference>
<evidence type="ECO:0000313" key="6">
    <source>
        <dbReference type="Proteomes" id="UP000199600"/>
    </source>
</evidence>
<organism evidence="5 6">
    <name type="scientific">Candidatus Propionivibrio aalborgensis</name>
    <dbReference type="NCBI Taxonomy" id="1860101"/>
    <lineage>
        <taxon>Bacteria</taxon>
        <taxon>Pseudomonadati</taxon>
        <taxon>Pseudomonadota</taxon>
        <taxon>Betaproteobacteria</taxon>
        <taxon>Rhodocyclales</taxon>
        <taxon>Rhodocyclaceae</taxon>
        <taxon>Propionivibrio</taxon>
    </lineage>
</organism>
<dbReference type="Gene3D" id="2.40.420.20">
    <property type="match status" value="1"/>
</dbReference>
<dbReference type="RefSeq" id="WP_245664143.1">
    <property type="nucleotide sequence ID" value="NZ_FLQY01000052.1"/>
</dbReference>
<keyword evidence="6" id="KW-1185">Reference proteome</keyword>
<feature type="domain" description="Multidrug resistance protein MdtA-like barrel-sandwich hybrid" evidence="3">
    <location>
        <begin position="62"/>
        <end position="182"/>
    </location>
</feature>
<protein>
    <submittedName>
        <fullName evidence="5">Efflux transporter, RND family, MFP subunit</fullName>
    </submittedName>
</protein>
<dbReference type="Gene3D" id="1.10.287.470">
    <property type="entry name" value="Helix hairpin bin"/>
    <property type="match status" value="1"/>
</dbReference>
<evidence type="ECO:0000259" key="3">
    <source>
        <dbReference type="Pfam" id="PF25917"/>
    </source>
</evidence>
<dbReference type="Pfam" id="PF25917">
    <property type="entry name" value="BSH_RND"/>
    <property type="match status" value="1"/>
</dbReference>
<dbReference type="Pfam" id="PF25954">
    <property type="entry name" value="Beta-barrel_RND_2"/>
    <property type="match status" value="1"/>
</dbReference>
<keyword evidence="2" id="KW-0732">Signal</keyword>
<feature type="domain" description="CusB-like beta-barrel" evidence="4">
    <location>
        <begin position="194"/>
        <end position="264"/>
    </location>
</feature>